<comment type="pathway">
    <text evidence="1">Protein modification; protein ubiquitination.</text>
</comment>
<feature type="repeat" description="WD" evidence="6">
    <location>
        <begin position="275"/>
        <end position="316"/>
    </location>
</feature>
<evidence type="ECO:0000256" key="3">
    <source>
        <dbReference type="ARBA" id="ARBA00022737"/>
    </source>
</evidence>
<dbReference type="AlphaFoldDB" id="A0AAV9J4Q6"/>
<dbReference type="PROSITE" id="PS50294">
    <property type="entry name" value="WD_REPEATS_REGION"/>
    <property type="match status" value="1"/>
</dbReference>
<keyword evidence="4" id="KW-0833">Ubl conjugation pathway</keyword>
<protein>
    <recommendedName>
        <fullName evidence="10">WD40 repeat-like protein</fullName>
    </recommendedName>
</protein>
<dbReference type="PANTHER" id="PTHR22852">
    <property type="entry name" value="LETHAL 2 DENTICLELESS PROTEIN RETINOIC ACID-REGULATED NUCLEAR MATRIX-ASSOCIATED PROTEIN"/>
    <property type="match status" value="1"/>
</dbReference>
<comment type="similarity">
    <text evidence="5">Belongs to the WD repeat cdt2 family.</text>
</comment>
<evidence type="ECO:0000256" key="1">
    <source>
        <dbReference type="ARBA" id="ARBA00004906"/>
    </source>
</evidence>
<feature type="compositionally biased region" description="Basic and acidic residues" evidence="7">
    <location>
        <begin position="12"/>
        <end position="21"/>
    </location>
</feature>
<gene>
    <name evidence="8" type="ORF">LTR36_009923</name>
</gene>
<proteinExistence type="inferred from homology"/>
<feature type="region of interest" description="Disordered" evidence="7">
    <location>
        <begin position="1"/>
        <end position="94"/>
    </location>
</feature>
<dbReference type="Proteomes" id="UP001324427">
    <property type="component" value="Unassembled WGS sequence"/>
</dbReference>
<dbReference type="InterPro" id="IPR036322">
    <property type="entry name" value="WD40_repeat_dom_sf"/>
</dbReference>
<dbReference type="InterPro" id="IPR051865">
    <property type="entry name" value="WD-repeat_CDT2_adapter"/>
</dbReference>
<keyword evidence="2 6" id="KW-0853">WD repeat</keyword>
<evidence type="ECO:0000313" key="9">
    <source>
        <dbReference type="Proteomes" id="UP001324427"/>
    </source>
</evidence>
<dbReference type="InterPro" id="IPR001680">
    <property type="entry name" value="WD40_rpt"/>
</dbReference>
<evidence type="ECO:0000256" key="7">
    <source>
        <dbReference type="SAM" id="MobiDB-lite"/>
    </source>
</evidence>
<dbReference type="GO" id="GO:0030674">
    <property type="term" value="F:protein-macromolecule adaptor activity"/>
    <property type="evidence" value="ECO:0007669"/>
    <property type="project" value="TreeGrafter"/>
</dbReference>
<organism evidence="8 9">
    <name type="scientific">Oleoguttula mirabilis</name>
    <dbReference type="NCBI Taxonomy" id="1507867"/>
    <lineage>
        <taxon>Eukaryota</taxon>
        <taxon>Fungi</taxon>
        <taxon>Dikarya</taxon>
        <taxon>Ascomycota</taxon>
        <taxon>Pezizomycotina</taxon>
        <taxon>Dothideomycetes</taxon>
        <taxon>Dothideomycetidae</taxon>
        <taxon>Mycosphaerellales</taxon>
        <taxon>Teratosphaeriaceae</taxon>
        <taxon>Oleoguttula</taxon>
    </lineage>
</organism>
<evidence type="ECO:0000313" key="8">
    <source>
        <dbReference type="EMBL" id="KAK4539953.1"/>
    </source>
</evidence>
<dbReference type="SMART" id="SM00320">
    <property type="entry name" value="WD40"/>
    <property type="match status" value="6"/>
</dbReference>
<dbReference type="PROSITE" id="PS00678">
    <property type="entry name" value="WD_REPEATS_1"/>
    <property type="match status" value="1"/>
</dbReference>
<dbReference type="SUPFAM" id="SSF50978">
    <property type="entry name" value="WD40 repeat-like"/>
    <property type="match status" value="1"/>
</dbReference>
<feature type="repeat" description="WD" evidence="6">
    <location>
        <begin position="317"/>
        <end position="352"/>
    </location>
</feature>
<evidence type="ECO:0000256" key="2">
    <source>
        <dbReference type="ARBA" id="ARBA00022574"/>
    </source>
</evidence>
<accession>A0AAV9J4Q6</accession>
<dbReference type="PANTHER" id="PTHR22852:SF0">
    <property type="entry name" value="DENTICLELESS PROTEIN HOMOLOG"/>
    <property type="match status" value="1"/>
</dbReference>
<dbReference type="InterPro" id="IPR015943">
    <property type="entry name" value="WD40/YVTN_repeat-like_dom_sf"/>
</dbReference>
<feature type="repeat" description="WD" evidence="6">
    <location>
        <begin position="621"/>
        <end position="651"/>
    </location>
</feature>
<comment type="caution">
    <text evidence="8">The sequence shown here is derived from an EMBL/GenBank/DDBJ whole genome shotgun (WGS) entry which is preliminary data.</text>
</comment>
<evidence type="ECO:0000256" key="6">
    <source>
        <dbReference type="PROSITE-ProRule" id="PRU00221"/>
    </source>
</evidence>
<dbReference type="Gene3D" id="2.130.10.10">
    <property type="entry name" value="YVTN repeat-like/Quinoprotein amine dehydrogenase"/>
    <property type="match status" value="3"/>
</dbReference>
<evidence type="ECO:0000256" key="5">
    <source>
        <dbReference type="ARBA" id="ARBA00038344"/>
    </source>
</evidence>
<dbReference type="PROSITE" id="PS50082">
    <property type="entry name" value="WD_REPEATS_2"/>
    <property type="match status" value="3"/>
</dbReference>
<keyword evidence="3" id="KW-0677">Repeat</keyword>
<dbReference type="GO" id="GO:0005634">
    <property type="term" value="C:nucleus"/>
    <property type="evidence" value="ECO:0007669"/>
    <property type="project" value="TreeGrafter"/>
</dbReference>
<dbReference type="GO" id="GO:0043161">
    <property type="term" value="P:proteasome-mediated ubiquitin-dependent protein catabolic process"/>
    <property type="evidence" value="ECO:0007669"/>
    <property type="project" value="TreeGrafter"/>
</dbReference>
<name>A0AAV9J4Q6_9PEZI</name>
<sequence length="688" mass="75667">MADEAFPSSQDSHYEEHRILSEDQENIASSPPRPHSPRATRSSNLKPKALPTVTPKRFTKFFTPRASFSARGGRQSKAGRQLRDITKNGANRKSHALPVRDDLLAHVEGDALSARPLKRRKISLDIASSPPQSSPLKHVQTAEQIRVFEDIPASPSVSDDDALSDLIEQLHPFPQPIRRLRPAGPSHRILERSFGGYESLTRGRRGTDHCANWQSQTADFVTVPKDTHAFRGTALPFCTASCNTNSLIAIGDEEGSIRLIDSSVSSDFSKAHVNFRVHRNAVMDIAFSSNDFRLATASGDQTGRVVDMHTQQTLCILSNHTSSVKQVRFKPNDDNILTTSSRDGTVQIWDLRCSERGSMQSLRPGQRKGLDEDGLAEPSVRYAKDVIEVGPAHRSAKGAITRSPSIQNSEEAKVSITAIQHLPNGREHLLLTASELSASVKLWDLRNAGRRNAVPLSSTPLPEAHMKTRNFGISAMAVSGDGARLYTLCKDATVYAYATNHLILGSAPEMGSFSGRRRALKDSKTGLGPLYGFRHPSLRTGSFYLKASMRRARGDKSEMLAVGSTDGCAVLFPTDERHLLRRQPVSEDPEEEELPMLAPKLSQASTTKSSLPIYEQGTALVRGHNKEVTSLSWTHDGELVTVSDDFKARCWREDGDTSRYLRGCGEGGGLRWGHGWADVDASWDEDEV</sequence>
<evidence type="ECO:0008006" key="10">
    <source>
        <dbReference type="Google" id="ProtNLM"/>
    </source>
</evidence>
<dbReference type="Pfam" id="PF00400">
    <property type="entry name" value="WD40"/>
    <property type="match status" value="3"/>
</dbReference>
<dbReference type="InterPro" id="IPR019775">
    <property type="entry name" value="WD40_repeat_CS"/>
</dbReference>
<dbReference type="EMBL" id="JAVFHQ010000078">
    <property type="protein sequence ID" value="KAK4539953.1"/>
    <property type="molecule type" value="Genomic_DNA"/>
</dbReference>
<evidence type="ECO:0000256" key="4">
    <source>
        <dbReference type="ARBA" id="ARBA00022786"/>
    </source>
</evidence>
<keyword evidence="9" id="KW-1185">Reference proteome</keyword>
<reference evidence="8 9" key="1">
    <citation type="submission" date="2021-11" db="EMBL/GenBank/DDBJ databases">
        <title>Black yeast isolated from Biological Soil Crust.</title>
        <authorList>
            <person name="Kurbessoian T."/>
        </authorList>
    </citation>
    <scope>NUCLEOTIDE SEQUENCE [LARGE SCALE GENOMIC DNA]</scope>
    <source>
        <strain evidence="8 9">CCFEE 5522</strain>
    </source>
</reference>